<dbReference type="PANTHER" id="PTHR45947:SF3">
    <property type="entry name" value="SULFOQUINOVOSYL TRANSFERASE SQD2"/>
    <property type="match status" value="1"/>
</dbReference>
<dbReference type="InterPro" id="IPR013830">
    <property type="entry name" value="SGNH_hydro"/>
</dbReference>
<evidence type="ECO:0000259" key="6">
    <source>
        <dbReference type="Pfam" id="PF13439"/>
    </source>
</evidence>
<dbReference type="Gene3D" id="3.40.50.2000">
    <property type="entry name" value="Glycogen Phosphorylase B"/>
    <property type="match status" value="2"/>
</dbReference>
<keyword evidence="3 8" id="KW-0808">Transferase</keyword>
<keyword evidence="2" id="KW-0328">Glycosyltransferase</keyword>
<keyword evidence="9" id="KW-1185">Reference proteome</keyword>
<comment type="caution">
    <text evidence="8">The sequence shown here is derived from an EMBL/GenBank/DDBJ whole genome shotgun (WGS) entry which is preliminary data.</text>
</comment>
<evidence type="ECO:0000259" key="5">
    <source>
        <dbReference type="Pfam" id="PF00534"/>
    </source>
</evidence>
<dbReference type="Proteomes" id="UP000433071">
    <property type="component" value="Unassembled WGS sequence"/>
</dbReference>
<dbReference type="InterPro" id="IPR036514">
    <property type="entry name" value="SGNH_hydro_sf"/>
</dbReference>
<dbReference type="Gene3D" id="3.40.50.1110">
    <property type="entry name" value="SGNH hydrolase"/>
    <property type="match status" value="1"/>
</dbReference>
<reference evidence="8 9" key="1">
    <citation type="submission" date="2019-11" db="EMBL/GenBank/DDBJ databases">
        <title>Agromyces kandeliae sp. nov., isolated from mangrove soil.</title>
        <authorList>
            <person name="Wang R."/>
        </authorList>
    </citation>
    <scope>NUCLEOTIDE SEQUENCE [LARGE SCALE GENOMIC DNA]</scope>
    <source>
        <strain evidence="8 9">JCM 11433</strain>
    </source>
</reference>
<dbReference type="EMBL" id="WMLB01000023">
    <property type="protein sequence ID" value="MTH68644.1"/>
    <property type="molecule type" value="Genomic_DNA"/>
</dbReference>
<dbReference type="PANTHER" id="PTHR45947">
    <property type="entry name" value="SULFOQUINOVOSYL TRANSFERASE SQD2"/>
    <property type="match status" value="1"/>
</dbReference>
<dbReference type="SUPFAM" id="SSF53756">
    <property type="entry name" value="UDP-Glycosyltransferase/glycogen phosphorylase"/>
    <property type="match status" value="1"/>
</dbReference>
<accession>A0A6I3M5M1</accession>
<evidence type="ECO:0000259" key="7">
    <source>
        <dbReference type="Pfam" id="PF13472"/>
    </source>
</evidence>
<evidence type="ECO:0000313" key="9">
    <source>
        <dbReference type="Proteomes" id="UP000433071"/>
    </source>
</evidence>
<dbReference type="CDD" id="cd03814">
    <property type="entry name" value="GT4-like"/>
    <property type="match status" value="1"/>
</dbReference>
<dbReference type="AlphaFoldDB" id="A0A6I3M5M1"/>
<dbReference type="Pfam" id="PF13439">
    <property type="entry name" value="Glyco_transf_4"/>
    <property type="match status" value="1"/>
</dbReference>
<evidence type="ECO:0000256" key="2">
    <source>
        <dbReference type="ARBA" id="ARBA00022676"/>
    </source>
</evidence>
<dbReference type="SUPFAM" id="SSF52266">
    <property type="entry name" value="SGNH hydrolase"/>
    <property type="match status" value="1"/>
</dbReference>
<organism evidence="8 9">
    <name type="scientific">Agromyces bracchium</name>
    <dbReference type="NCBI Taxonomy" id="88376"/>
    <lineage>
        <taxon>Bacteria</taxon>
        <taxon>Bacillati</taxon>
        <taxon>Actinomycetota</taxon>
        <taxon>Actinomycetes</taxon>
        <taxon>Micrococcales</taxon>
        <taxon>Microbacteriaceae</taxon>
        <taxon>Agromyces</taxon>
    </lineage>
</organism>
<feature type="domain" description="Glycosyltransferase subfamily 4-like N-terminal" evidence="6">
    <location>
        <begin position="15"/>
        <end position="181"/>
    </location>
</feature>
<proteinExistence type="predicted"/>
<dbReference type="InterPro" id="IPR028098">
    <property type="entry name" value="Glyco_trans_4-like_N"/>
</dbReference>
<protein>
    <recommendedName>
        <fullName evidence="1">D-inositol 3-phosphate glycosyltransferase</fullName>
    </recommendedName>
</protein>
<gene>
    <name evidence="8" type="ORF">GJ743_09715</name>
</gene>
<dbReference type="CDD" id="cd01832">
    <property type="entry name" value="SGNH_hydrolase_like_1"/>
    <property type="match status" value="1"/>
</dbReference>
<dbReference type="GO" id="GO:0016758">
    <property type="term" value="F:hexosyltransferase activity"/>
    <property type="evidence" value="ECO:0007669"/>
    <property type="project" value="TreeGrafter"/>
</dbReference>
<evidence type="ECO:0000256" key="4">
    <source>
        <dbReference type="SAM" id="MobiDB-lite"/>
    </source>
</evidence>
<name>A0A6I3M5M1_9MICO</name>
<dbReference type="Pfam" id="PF00534">
    <property type="entry name" value="Glycos_transf_1"/>
    <property type="match status" value="1"/>
</dbReference>
<evidence type="ECO:0000256" key="1">
    <source>
        <dbReference type="ARBA" id="ARBA00021292"/>
    </source>
</evidence>
<sequence length="699" mass="73589">MRVALLAESFLPHMNGVTHSLLQVLGHLERQGHEALVLAPRSGPVDHGLHGARAEFLRSVPMPGYPEVRVTFAGARRLAATLADFSPDVVHLASPFVLGWQGVLAAERVGVPSVAVYQTDVPAYAERYRVPGAAPAIANHVGRLHRRATLTLAPSSAAIAQLEGYGVERLRRWARGVDTDRFRPGRRSSEWRRRFAADGEVLVGYVGRLAPEKQVEDLRALSAVDGVRLVVIGDGPARPALEAVLPDAAFTGFLGGDALAEAMASLDVFVHPGESETFCQTVQEALASGVPVVATGRGGPLDLVTSSRDGWLYRPGDLDELAARVRDLAGDDAKRRAFGRAARDGVAGRSWSALGDELLGHYEHARALLRGAGHAGPSVGASLSVTERVRPAPAATSAIGSGGGAPAAGVDGAERMPRGEPDASRSRPTWRRFVAVGDSVTEGLCDSSRMAAGEYRGWADRLAMLLAQSGDGIGYANLAVRSRRIGDAIDVQLPRAVALEADLVTVLIGGNDLVRVGARAEALADRVGDAVDGLRAASGCDVLVVTPFLPAHARLGSVRVAFERFAERLVARADDAGAMVLDASTHGGLTARGMWAEDRVHLNSSGHRALAYAAADVLGVPDAAALAGLDAVLHGDADAPDEPDAPPLPNAEWLLRHAMPWAGRRLLGRTAGDGRVAKHDALVHLPGRNDEHAQRGIRT</sequence>
<dbReference type="RefSeq" id="WP_328289022.1">
    <property type="nucleotide sequence ID" value="NZ_BAAAIB010000002.1"/>
</dbReference>
<dbReference type="Pfam" id="PF13472">
    <property type="entry name" value="Lipase_GDSL_2"/>
    <property type="match status" value="1"/>
</dbReference>
<dbReference type="InterPro" id="IPR001296">
    <property type="entry name" value="Glyco_trans_1"/>
</dbReference>
<feature type="compositionally biased region" description="Basic and acidic residues" evidence="4">
    <location>
        <begin position="412"/>
        <end position="425"/>
    </location>
</feature>
<feature type="domain" description="SGNH hydrolase-type esterase" evidence="7">
    <location>
        <begin position="435"/>
        <end position="609"/>
    </location>
</feature>
<feature type="domain" description="Glycosyl transferase family 1" evidence="5">
    <location>
        <begin position="191"/>
        <end position="343"/>
    </location>
</feature>
<dbReference type="InterPro" id="IPR050194">
    <property type="entry name" value="Glycosyltransferase_grp1"/>
</dbReference>
<feature type="region of interest" description="Disordered" evidence="4">
    <location>
        <begin position="392"/>
        <end position="430"/>
    </location>
</feature>
<evidence type="ECO:0000313" key="8">
    <source>
        <dbReference type="EMBL" id="MTH68644.1"/>
    </source>
</evidence>
<dbReference type="GO" id="GO:1901137">
    <property type="term" value="P:carbohydrate derivative biosynthetic process"/>
    <property type="evidence" value="ECO:0007669"/>
    <property type="project" value="UniProtKB-ARBA"/>
</dbReference>
<evidence type="ECO:0000256" key="3">
    <source>
        <dbReference type="ARBA" id="ARBA00022679"/>
    </source>
</evidence>